<feature type="coiled-coil region" evidence="1">
    <location>
        <begin position="183"/>
        <end position="218"/>
    </location>
</feature>
<gene>
    <name evidence="3" type="ORF">EHS24_005652</name>
</gene>
<comment type="caution">
    <text evidence="3">The sequence shown here is derived from an EMBL/GenBank/DDBJ whole genome shotgun (WGS) entry which is preliminary data.</text>
</comment>
<evidence type="ECO:0000256" key="1">
    <source>
        <dbReference type="SAM" id="Coils"/>
    </source>
</evidence>
<proteinExistence type="predicted"/>
<protein>
    <submittedName>
        <fullName evidence="3">Uncharacterized protein</fullName>
    </submittedName>
</protein>
<feature type="region of interest" description="Disordered" evidence="2">
    <location>
        <begin position="22"/>
        <end position="41"/>
    </location>
</feature>
<name>A0A427XZ76_9TREE</name>
<keyword evidence="1" id="KW-0175">Coiled coil</keyword>
<evidence type="ECO:0000313" key="3">
    <source>
        <dbReference type="EMBL" id="RSH84149.1"/>
    </source>
</evidence>
<organism evidence="3 4">
    <name type="scientific">Apiotrichum porosum</name>
    <dbReference type="NCBI Taxonomy" id="105984"/>
    <lineage>
        <taxon>Eukaryota</taxon>
        <taxon>Fungi</taxon>
        <taxon>Dikarya</taxon>
        <taxon>Basidiomycota</taxon>
        <taxon>Agaricomycotina</taxon>
        <taxon>Tremellomycetes</taxon>
        <taxon>Trichosporonales</taxon>
        <taxon>Trichosporonaceae</taxon>
        <taxon>Apiotrichum</taxon>
    </lineage>
</organism>
<dbReference type="RefSeq" id="XP_028477597.1">
    <property type="nucleotide sequence ID" value="XM_028621145.1"/>
</dbReference>
<dbReference type="EMBL" id="RSCE01000003">
    <property type="protein sequence ID" value="RSH84149.1"/>
    <property type="molecule type" value="Genomic_DNA"/>
</dbReference>
<evidence type="ECO:0000256" key="2">
    <source>
        <dbReference type="SAM" id="MobiDB-lite"/>
    </source>
</evidence>
<dbReference type="GeneID" id="39590195"/>
<keyword evidence="4" id="KW-1185">Reference proteome</keyword>
<dbReference type="Proteomes" id="UP000279236">
    <property type="component" value="Unassembled WGS sequence"/>
</dbReference>
<reference evidence="3 4" key="1">
    <citation type="submission" date="2018-11" db="EMBL/GenBank/DDBJ databases">
        <title>Genome sequence of Apiotrichum porosum DSM 27194.</title>
        <authorList>
            <person name="Aliyu H."/>
            <person name="Gorte O."/>
            <person name="Ochsenreither K."/>
        </authorList>
    </citation>
    <scope>NUCLEOTIDE SEQUENCE [LARGE SCALE GENOMIC DNA]</scope>
    <source>
        <strain evidence="3 4">DSM 27194</strain>
    </source>
</reference>
<evidence type="ECO:0000313" key="4">
    <source>
        <dbReference type="Proteomes" id="UP000279236"/>
    </source>
</evidence>
<dbReference type="AlphaFoldDB" id="A0A427XZ76"/>
<accession>A0A427XZ76</accession>
<sequence length="270" mass="29833">MHNFDTEALLKVKEEQVNTWRYSASPTSAKSSHDPPNGQALPSVKEALNLAKDSHQTGRDVNVTTVRFIKTIDVRIGLAGASTPLLRESAVQSFTMSRDARTILFDKPLPRAMCLRDLAVWETRRRRAPLAVPASTTGNGGYLPRLPAEPMAIVASAWSDLNRLSDQLGPAVVTANGDVNKVLGDTTVALQRLHDDLEELNSEEREEAQRNAEEASSNRVLDVLNDISRAKTTNHKLEDLLNLPDDDVNQRIASYIQISVPYIPVNVRHV</sequence>